<proteinExistence type="predicted"/>
<keyword evidence="4" id="KW-1185">Reference proteome</keyword>
<dbReference type="Gene3D" id="1.10.287.110">
    <property type="entry name" value="DnaJ domain"/>
    <property type="match status" value="1"/>
</dbReference>
<organism evidence="4 5">
    <name type="scientific">Acrobeloides nanus</name>
    <dbReference type="NCBI Taxonomy" id="290746"/>
    <lineage>
        <taxon>Eukaryota</taxon>
        <taxon>Metazoa</taxon>
        <taxon>Ecdysozoa</taxon>
        <taxon>Nematoda</taxon>
        <taxon>Chromadorea</taxon>
        <taxon>Rhabditida</taxon>
        <taxon>Tylenchina</taxon>
        <taxon>Cephalobomorpha</taxon>
        <taxon>Cephaloboidea</taxon>
        <taxon>Cephalobidae</taxon>
        <taxon>Acrobeloides</taxon>
    </lineage>
</organism>
<accession>A0A914DZK6</accession>
<evidence type="ECO:0000313" key="4">
    <source>
        <dbReference type="Proteomes" id="UP000887540"/>
    </source>
</evidence>
<dbReference type="PROSITE" id="PS50076">
    <property type="entry name" value="DNAJ_2"/>
    <property type="match status" value="1"/>
</dbReference>
<dbReference type="Proteomes" id="UP000887540">
    <property type="component" value="Unplaced"/>
</dbReference>
<dbReference type="SUPFAM" id="SSF46565">
    <property type="entry name" value="Chaperone J-domain"/>
    <property type="match status" value="1"/>
</dbReference>
<dbReference type="SMART" id="SM00271">
    <property type="entry name" value="DnaJ"/>
    <property type="match status" value="1"/>
</dbReference>
<protein>
    <submittedName>
        <fullName evidence="5">J domain-containing protein</fullName>
    </submittedName>
</protein>
<feature type="domain" description="J" evidence="3">
    <location>
        <begin position="495"/>
        <end position="548"/>
    </location>
</feature>
<evidence type="ECO:0000256" key="1">
    <source>
        <dbReference type="SAM" id="MobiDB-lite"/>
    </source>
</evidence>
<name>A0A914DZK6_9BILA</name>
<dbReference type="AlphaFoldDB" id="A0A914DZK6"/>
<evidence type="ECO:0000313" key="5">
    <source>
        <dbReference type="WBParaSite" id="ACRNAN_scaffold4973.g29643.t1"/>
    </source>
</evidence>
<feature type="transmembrane region" description="Helical" evidence="2">
    <location>
        <begin position="430"/>
        <end position="451"/>
    </location>
</feature>
<keyword evidence="2" id="KW-0472">Membrane</keyword>
<keyword evidence="2" id="KW-0812">Transmembrane</keyword>
<dbReference type="InterPro" id="IPR036869">
    <property type="entry name" value="J_dom_sf"/>
</dbReference>
<dbReference type="Pfam" id="PF00226">
    <property type="entry name" value="DnaJ"/>
    <property type="match status" value="1"/>
</dbReference>
<feature type="transmembrane region" description="Helical" evidence="2">
    <location>
        <begin position="457"/>
        <end position="474"/>
    </location>
</feature>
<evidence type="ECO:0000256" key="2">
    <source>
        <dbReference type="SAM" id="Phobius"/>
    </source>
</evidence>
<dbReference type="CDD" id="cd06257">
    <property type="entry name" value="DnaJ"/>
    <property type="match status" value="1"/>
</dbReference>
<feature type="compositionally biased region" description="Low complexity" evidence="1">
    <location>
        <begin position="10"/>
        <end position="27"/>
    </location>
</feature>
<dbReference type="Gene3D" id="1.20.120.20">
    <property type="entry name" value="Apolipoprotein"/>
    <property type="match status" value="1"/>
</dbReference>
<reference evidence="5" key="1">
    <citation type="submission" date="2022-11" db="UniProtKB">
        <authorList>
            <consortium name="WormBaseParasite"/>
        </authorList>
    </citation>
    <scope>IDENTIFICATION</scope>
</reference>
<feature type="region of interest" description="Disordered" evidence="1">
    <location>
        <begin position="1"/>
        <end position="28"/>
    </location>
</feature>
<keyword evidence="2" id="KW-1133">Transmembrane helix</keyword>
<sequence length="558" mass="61311">MSDSRENLLPSEDTSTSSEISTDTDPSLDPVKSLLDEFVVNLRDTLKILQDTIVSTLNSGVNENQDTLQAILNSFQNNIDHIQDVVANLYANIQDLTRDKPNDPDLINQLQASVNKDIDTLRNDIDESLKNLGDIFKELDNPTDMIRSLSSSLVDVKSSLNTLQTNLLEELSKVLGQLVDEIAEEARSRSDSFDVVSCQSVITNFTSTMTLPMPNDNEPNVFNLDDLDTISNFSYDSNVTNSSNWCEQVIDALHAHFDIIDAVQMISYLASLDQEESPEWKGLRMSRRNSDMFRAYVIRYIKPKADIFDLLEGNLARLREYLPEPDYKSLIEYKGIDHSRWVKGGTLTIMAIVLRSAIVAGKTLRPWSLSLITARQLALDLDLFITSAALPLVGVGAGIFVIEAAYIVIIKWLIRKEIDGLEAAKQVGNALASTSAATIGSIAGGIIGLTITGGSPIGMVVGGGLGGVIFALGWELSKKLYEHFFCMAQEKALEGAYKFMQLQPTASNIAILASYKALAKIYHPDKGGKAENFKKLVTAYLLIKASRGEGENPSEVTS</sequence>
<dbReference type="WBParaSite" id="ACRNAN_scaffold4973.g29643.t1">
    <property type="protein sequence ID" value="ACRNAN_scaffold4973.g29643.t1"/>
    <property type="gene ID" value="ACRNAN_scaffold4973.g29643"/>
</dbReference>
<evidence type="ECO:0000259" key="3">
    <source>
        <dbReference type="PROSITE" id="PS50076"/>
    </source>
</evidence>
<feature type="transmembrane region" description="Helical" evidence="2">
    <location>
        <begin position="384"/>
        <end position="409"/>
    </location>
</feature>
<dbReference type="InterPro" id="IPR001623">
    <property type="entry name" value="DnaJ_domain"/>
</dbReference>